<feature type="region of interest" description="Disordered" evidence="16">
    <location>
        <begin position="408"/>
        <end position="460"/>
    </location>
</feature>
<evidence type="ECO:0000256" key="6">
    <source>
        <dbReference type="ARBA" id="ARBA00023018"/>
    </source>
</evidence>
<dbReference type="PANTHER" id="PTHR18945">
    <property type="entry name" value="NEUROTRANSMITTER GATED ION CHANNEL"/>
    <property type="match status" value="1"/>
</dbReference>
<evidence type="ECO:0000256" key="7">
    <source>
        <dbReference type="ARBA" id="ARBA00023065"/>
    </source>
</evidence>
<evidence type="ECO:0000256" key="1">
    <source>
        <dbReference type="ARBA" id="ARBA00009237"/>
    </source>
</evidence>
<evidence type="ECO:0000313" key="21">
    <source>
        <dbReference type="RefSeq" id="NP_001267738.1"/>
    </source>
</evidence>
<comment type="similarity">
    <text evidence="1">Belongs to the ligand-gated ion channel (TC 1.A.9) family. Acetylcholine receptor (TC 1.A.9.1) subfamily.</text>
</comment>
<keyword evidence="8 15" id="KW-0472">Membrane</keyword>
<evidence type="ECO:0000256" key="13">
    <source>
        <dbReference type="ARBA" id="ARBA00023303"/>
    </source>
</evidence>
<dbReference type="AlphaFoldDB" id="M4VNF7"/>
<accession>M4VNF7</accession>
<dbReference type="Pfam" id="PF02932">
    <property type="entry name" value="Neur_chan_memb"/>
    <property type="match status" value="1"/>
</dbReference>
<evidence type="ECO:0000256" key="12">
    <source>
        <dbReference type="ARBA" id="ARBA00023286"/>
    </source>
</evidence>
<evidence type="ECO:0000256" key="15">
    <source>
        <dbReference type="RuleBase" id="RU000687"/>
    </source>
</evidence>
<dbReference type="InterPro" id="IPR038050">
    <property type="entry name" value="Neuro_actylchol_rec"/>
</dbReference>
<dbReference type="InterPro" id="IPR036734">
    <property type="entry name" value="Neur_chan_lig-bd_sf"/>
</dbReference>
<feature type="compositionally biased region" description="Polar residues" evidence="16">
    <location>
        <begin position="446"/>
        <end position="460"/>
    </location>
</feature>
<dbReference type="FunFam" id="1.20.58.390:FF:000038">
    <property type="entry name" value="Acetylcholine receptor subunit beta-like 1"/>
    <property type="match status" value="1"/>
</dbReference>
<dbReference type="PRINTS" id="PR00252">
    <property type="entry name" value="NRIONCHANNEL"/>
</dbReference>
<proteinExistence type="evidence at transcript level"/>
<reference evidence="21" key="2">
    <citation type="submission" date="2025-05" db="UniProtKB">
        <authorList>
            <consortium name="RefSeq"/>
        </authorList>
    </citation>
    <scope>IDENTIFICATION</scope>
</reference>
<evidence type="ECO:0000256" key="14">
    <source>
        <dbReference type="ARBA" id="ARBA00034099"/>
    </source>
</evidence>
<evidence type="ECO:0000256" key="16">
    <source>
        <dbReference type="SAM" id="MobiDB-lite"/>
    </source>
</evidence>
<dbReference type="InterPro" id="IPR006202">
    <property type="entry name" value="Neur_chan_lig-bd"/>
</dbReference>
<dbReference type="OrthoDB" id="5975154at2759"/>
<feature type="transmembrane region" description="Helical" evidence="15">
    <location>
        <begin position="502"/>
        <end position="522"/>
    </location>
</feature>
<evidence type="ECO:0000313" key="19">
    <source>
        <dbReference type="EMBL" id="AGI03865.1"/>
    </source>
</evidence>
<dbReference type="GO" id="GO:0004888">
    <property type="term" value="F:transmembrane signaling receptor activity"/>
    <property type="evidence" value="ECO:0007669"/>
    <property type="project" value="InterPro"/>
</dbReference>
<organism evidence="19">
    <name type="scientific">Aplysia californica</name>
    <name type="common">California sea hare</name>
    <dbReference type="NCBI Taxonomy" id="6500"/>
    <lineage>
        <taxon>Eukaryota</taxon>
        <taxon>Metazoa</taxon>
        <taxon>Spiralia</taxon>
        <taxon>Lophotrochozoa</taxon>
        <taxon>Mollusca</taxon>
        <taxon>Gastropoda</taxon>
        <taxon>Heterobranchia</taxon>
        <taxon>Euthyneura</taxon>
        <taxon>Tectipleura</taxon>
        <taxon>Aplysiida</taxon>
        <taxon>Aplysioidea</taxon>
        <taxon>Aplysiidae</taxon>
        <taxon>Aplysia</taxon>
    </lineage>
</organism>
<dbReference type="GO" id="GO:0022848">
    <property type="term" value="F:acetylcholine-gated monoatomic cation-selective channel activity"/>
    <property type="evidence" value="ECO:0007669"/>
    <property type="project" value="InterPro"/>
</dbReference>
<dbReference type="InterPro" id="IPR018000">
    <property type="entry name" value="Neurotransmitter_ion_chnl_CS"/>
</dbReference>
<dbReference type="GO" id="GO:0045211">
    <property type="term" value="C:postsynaptic membrane"/>
    <property type="evidence" value="ECO:0007669"/>
    <property type="project" value="InterPro"/>
</dbReference>
<dbReference type="NCBIfam" id="TIGR00860">
    <property type="entry name" value="LIC"/>
    <property type="match status" value="1"/>
</dbReference>
<dbReference type="Gene3D" id="2.70.170.10">
    <property type="entry name" value="Neurotransmitter-gated ion-channel ligand-binding domain"/>
    <property type="match status" value="1"/>
</dbReference>
<keyword evidence="13 15" id="KW-0407">Ion channel</keyword>
<keyword evidence="3" id="KW-1003">Cell membrane</keyword>
<comment type="subcellular location">
    <subcellularLocation>
        <location evidence="14">Synaptic cell membrane</location>
        <topology evidence="14">Multi-pass membrane protein</topology>
    </subcellularLocation>
</comment>
<keyword evidence="12" id="KW-1071">Ligand-gated ion channel</keyword>
<dbReference type="RefSeq" id="NP_001267738.1">
    <property type="nucleotide sequence ID" value="NM_001280809.1"/>
</dbReference>
<keyword evidence="9" id="KW-1015">Disulfide bond</keyword>
<feature type="compositionally biased region" description="Basic and acidic residues" evidence="16">
    <location>
        <begin position="408"/>
        <end position="418"/>
    </location>
</feature>
<evidence type="ECO:0000256" key="4">
    <source>
        <dbReference type="ARBA" id="ARBA00022692"/>
    </source>
</evidence>
<evidence type="ECO:0000313" key="20">
    <source>
        <dbReference type="Proteomes" id="UP000694888"/>
    </source>
</evidence>
<keyword evidence="11" id="KW-0325">Glycoprotein</keyword>
<dbReference type="InterPro" id="IPR002394">
    <property type="entry name" value="Nicotinic_acetylcholine_rcpt"/>
</dbReference>
<dbReference type="Pfam" id="PF02931">
    <property type="entry name" value="Neur_chan_LBD"/>
    <property type="match status" value="1"/>
</dbReference>
<dbReference type="InterPro" id="IPR006201">
    <property type="entry name" value="Neur_channel"/>
</dbReference>
<sequence>MYSRSRFPGYWRNAPLVIFCVGALFALGVSAGWDERSENERRLVFDLFDKDSYNPLIRPVRNTNESLGIRFALALSQIITVDEVNQVMKTNVWLQVYWFDYQLKWDPTLYGNIDSIRIKPEKVWVPDFVLFNNADGNYEVTYKSNCVLYHTSEVHWIPPAIYQSSCLIDVQYFPFDQQRCEMKFGSWTHKGLSLKYTFDKNRDKLDLGDYLKSGSWDIIECPGEIVTVTDDVTGDKREQIIFYFVLRRKTLFYTVNLIIPCVLISFVSVCVFALPADAGEKITLCISVLLALVVFLLLVSKILPPSLTVPLIAKYLLFTFIMNLIAILCTVVVINRNYRTPRTHRMPYWMRVLFLKELPKYLLMKRPDHEERWREIPSTPSHSRISTPDVRRLNTNLNVSSNLVELTEMHRSDNKVDDPGTPLLQRQREASESSGQLQDSDVDSKTAFQRDSVDSSQQLEMTPELHKTIESVKFIYHHLKSEEEYETVLEDWKYVARVMDRLLLIIFLTVGLSGTASMFLGAPHILQYVDQDKIIDDLAEYFRLAEERYNNETAAAAVH</sequence>
<feature type="domain" description="Neurotransmitter-gated ion-channel transmembrane" evidence="18">
    <location>
        <begin position="257"/>
        <end position="519"/>
    </location>
</feature>
<keyword evidence="6" id="KW-0770">Synapse</keyword>
<feature type="transmembrane region" description="Helical" evidence="15">
    <location>
        <begin position="315"/>
        <end position="335"/>
    </location>
</feature>
<dbReference type="InterPro" id="IPR036719">
    <property type="entry name" value="Neuro-gated_channel_TM_sf"/>
</dbReference>
<reference evidence="19 21" key="1">
    <citation type="journal article" date="2014" name="J. Neurophysiol.">
        <title>A potentially novel nicotinic receptor in Aplysia neuroendocrine cells.</title>
        <authorList>
            <person name="White S.H."/>
            <person name="Carter C.J."/>
            <person name="Magoski N.S."/>
        </authorList>
    </citation>
    <scope>NUCLEOTIDE SEQUENCE</scope>
</reference>
<evidence type="ECO:0000256" key="11">
    <source>
        <dbReference type="ARBA" id="ARBA00023180"/>
    </source>
</evidence>
<dbReference type="PROSITE" id="PS00236">
    <property type="entry name" value="NEUROTR_ION_CHANNEL"/>
    <property type="match status" value="1"/>
</dbReference>
<dbReference type="PRINTS" id="PR00254">
    <property type="entry name" value="NICOTINICR"/>
</dbReference>
<evidence type="ECO:0000259" key="18">
    <source>
        <dbReference type="Pfam" id="PF02932"/>
    </source>
</evidence>
<dbReference type="FunFam" id="2.70.170.10:FF:000016">
    <property type="entry name" value="Nicotinic acetylcholine receptor subunit"/>
    <property type="match status" value="1"/>
</dbReference>
<feature type="domain" description="Neurotransmitter-gated ion-channel ligand-binding" evidence="17">
    <location>
        <begin position="41"/>
        <end position="250"/>
    </location>
</feature>
<dbReference type="EMBL" id="KC417390">
    <property type="protein sequence ID" value="AGI03865.1"/>
    <property type="molecule type" value="mRNA"/>
</dbReference>
<keyword evidence="10 19" id="KW-0675">Receptor</keyword>
<keyword evidence="5 15" id="KW-1133">Transmembrane helix</keyword>
<evidence type="ECO:0000259" key="17">
    <source>
        <dbReference type="Pfam" id="PF02931"/>
    </source>
</evidence>
<evidence type="ECO:0000256" key="5">
    <source>
        <dbReference type="ARBA" id="ARBA00022989"/>
    </source>
</evidence>
<evidence type="ECO:0000256" key="10">
    <source>
        <dbReference type="ARBA" id="ARBA00023170"/>
    </source>
</evidence>
<dbReference type="CDD" id="cd19064">
    <property type="entry name" value="LGIC_TM_nAChR"/>
    <property type="match status" value="1"/>
</dbReference>
<feature type="transmembrane region" description="Helical" evidence="15">
    <location>
        <begin position="282"/>
        <end position="303"/>
    </location>
</feature>
<evidence type="ECO:0000256" key="2">
    <source>
        <dbReference type="ARBA" id="ARBA00022448"/>
    </source>
</evidence>
<dbReference type="SUPFAM" id="SSF90112">
    <property type="entry name" value="Neurotransmitter-gated ion-channel transmembrane pore"/>
    <property type="match status" value="1"/>
</dbReference>
<gene>
    <name evidence="21" type="primary">LOC101862691</name>
</gene>
<dbReference type="SUPFAM" id="SSF63712">
    <property type="entry name" value="Nicotinic receptor ligand binding domain-like"/>
    <property type="match status" value="1"/>
</dbReference>
<evidence type="ECO:0000256" key="9">
    <source>
        <dbReference type="ARBA" id="ARBA00023157"/>
    </source>
</evidence>
<feature type="transmembrane region" description="Helical" evidence="15">
    <location>
        <begin position="251"/>
        <end position="275"/>
    </location>
</feature>
<keyword evidence="4 15" id="KW-0812">Transmembrane</keyword>
<keyword evidence="20" id="KW-1185">Reference proteome</keyword>
<dbReference type="InterPro" id="IPR006029">
    <property type="entry name" value="Neurotrans-gated_channel_TM"/>
</dbReference>
<name>M4VNF7_APLCA</name>
<evidence type="ECO:0000256" key="3">
    <source>
        <dbReference type="ARBA" id="ARBA00022475"/>
    </source>
</evidence>
<evidence type="ECO:0000256" key="8">
    <source>
        <dbReference type="ARBA" id="ARBA00023136"/>
    </source>
</evidence>
<protein>
    <submittedName>
        <fullName evidence="21">Acetylcholine receptor subunit beta-like 1-like</fullName>
    </submittedName>
    <submittedName>
        <fullName evidence="19">Nicotinic acetylcholine receptor subunit type J3</fullName>
    </submittedName>
</protein>
<keyword evidence="2 15" id="KW-0813">Transport</keyword>
<dbReference type="GeneID" id="101862691"/>
<dbReference type="Gene3D" id="1.20.58.390">
    <property type="entry name" value="Neurotransmitter-gated ion-channel transmembrane domain"/>
    <property type="match status" value="2"/>
</dbReference>
<keyword evidence="7 15" id="KW-0406">Ion transport</keyword>
<dbReference type="Proteomes" id="UP000694888">
    <property type="component" value="Unplaced"/>
</dbReference>